<evidence type="ECO:0000313" key="2">
    <source>
        <dbReference type="Proteomes" id="UP000503447"/>
    </source>
</evidence>
<dbReference type="AlphaFoldDB" id="A0A6M5YRF6"/>
<organism evidence="1 2">
    <name type="scientific">Frigoriglobus tundricola</name>
    <dbReference type="NCBI Taxonomy" id="2774151"/>
    <lineage>
        <taxon>Bacteria</taxon>
        <taxon>Pseudomonadati</taxon>
        <taxon>Planctomycetota</taxon>
        <taxon>Planctomycetia</taxon>
        <taxon>Gemmatales</taxon>
        <taxon>Gemmataceae</taxon>
        <taxon>Frigoriglobus</taxon>
    </lineage>
</organism>
<dbReference type="SUPFAM" id="SSF52047">
    <property type="entry name" value="RNI-like"/>
    <property type="match status" value="1"/>
</dbReference>
<dbReference type="InterPro" id="IPR014338">
    <property type="entry name" value="CHP02996_rpt-companion-dom"/>
</dbReference>
<dbReference type="InterPro" id="IPR001611">
    <property type="entry name" value="Leu-rich_rpt"/>
</dbReference>
<dbReference type="RefSeq" id="WP_171472115.1">
    <property type="nucleotide sequence ID" value="NZ_CP053452.2"/>
</dbReference>
<dbReference type="Gene3D" id="3.80.10.10">
    <property type="entry name" value="Ribonuclease Inhibitor"/>
    <property type="match status" value="1"/>
</dbReference>
<dbReference type="Proteomes" id="UP000503447">
    <property type="component" value="Chromosome"/>
</dbReference>
<sequence length="418" mass="46641">MRDAFERAIIENPDDRASYSAYADWLQEQGDPRGEFIAVQLALEDESRPKDARDALKAREAELLAEYEREWLGELAPFVFEEGTERRTPAGYVEDYSTGTKTLWERGVLSGLIIDRISTALAHALVDSPATRFVRELHLYGTMSGYQGRIAEELQRVETPKGVSDHSELFELIGSTLLANLRVFRFGDKEAEPPENGWCDCHTFLPGLEHVIASAPRIEELHLLCNEYDLDAVFVLPNLSKLRVLRAYHVGESRSQKPRYEYGLDKLASNPTFANLTHLQFHPHWAEQGDGGGGDESFIPLAQVQALLRSPHLRKLTHLQLRLSDMGDDGIRAFIASGILKQLQWLDLRHGCVTDEGAALLAACPDAKRLERIDLSRNAVTADGLAALRAAGVNAVANNPLTPTELGSREYLREGDFE</sequence>
<evidence type="ECO:0000313" key="1">
    <source>
        <dbReference type="EMBL" id="QJW96558.1"/>
    </source>
</evidence>
<dbReference type="Pfam" id="PF13516">
    <property type="entry name" value="LRR_6"/>
    <property type="match status" value="3"/>
</dbReference>
<protein>
    <recommendedName>
        <fullName evidence="3">TIGR02996 domain-containing protein</fullName>
    </recommendedName>
</protein>
<evidence type="ECO:0008006" key="3">
    <source>
        <dbReference type="Google" id="ProtNLM"/>
    </source>
</evidence>
<dbReference type="KEGG" id="ftj:FTUN_4115"/>
<name>A0A6M5YRF6_9BACT</name>
<dbReference type="NCBIfam" id="TIGR02996">
    <property type="entry name" value="rpt_mate_G_obs"/>
    <property type="match status" value="1"/>
</dbReference>
<keyword evidence="2" id="KW-1185">Reference proteome</keyword>
<gene>
    <name evidence="1" type="ORF">FTUN_4115</name>
</gene>
<dbReference type="EMBL" id="CP053452">
    <property type="protein sequence ID" value="QJW96558.1"/>
    <property type="molecule type" value="Genomic_DNA"/>
</dbReference>
<reference evidence="2" key="1">
    <citation type="submission" date="2020-05" db="EMBL/GenBank/DDBJ databases">
        <title>Frigoriglobus tundricola gen. nov., sp. nov., a psychrotolerant cellulolytic planctomycete of the family Gemmataceae with two divergent copies of 16S rRNA gene.</title>
        <authorList>
            <person name="Kulichevskaya I.S."/>
            <person name="Ivanova A.A."/>
            <person name="Naumoff D.G."/>
            <person name="Beletsky A.V."/>
            <person name="Rijpstra W.I.C."/>
            <person name="Sinninghe Damste J.S."/>
            <person name="Mardanov A.V."/>
            <person name="Ravin N.V."/>
            <person name="Dedysh S.N."/>
        </authorList>
    </citation>
    <scope>NUCLEOTIDE SEQUENCE [LARGE SCALE GENOMIC DNA]</scope>
    <source>
        <strain evidence="2">PL17</strain>
    </source>
</reference>
<accession>A0A6M5YRF6</accession>
<dbReference type="InterPro" id="IPR032675">
    <property type="entry name" value="LRR_dom_sf"/>
</dbReference>
<proteinExistence type="predicted"/>